<reference evidence="1" key="1">
    <citation type="journal article" date="2021" name="Front. Microbiol.">
        <title>Comprehensive Comparative Genomics and Phenotyping of Methylobacterium Species.</title>
        <authorList>
            <person name="Alessa O."/>
            <person name="Ogura Y."/>
            <person name="Fujitani Y."/>
            <person name="Takami H."/>
            <person name="Hayashi T."/>
            <person name="Sahin N."/>
            <person name="Tani A."/>
        </authorList>
    </citation>
    <scope>NUCLEOTIDE SEQUENCE</scope>
    <source>
        <strain evidence="1">DSM 19015</strain>
    </source>
</reference>
<keyword evidence="2" id="KW-1185">Reference proteome</keyword>
<reference evidence="1" key="2">
    <citation type="submission" date="2021-08" db="EMBL/GenBank/DDBJ databases">
        <authorList>
            <person name="Tani A."/>
            <person name="Ola A."/>
            <person name="Ogura Y."/>
            <person name="Katsura K."/>
            <person name="Hayashi T."/>
        </authorList>
    </citation>
    <scope>NUCLEOTIDE SEQUENCE</scope>
    <source>
        <strain evidence="1">DSM 19015</strain>
    </source>
</reference>
<evidence type="ECO:0000313" key="2">
    <source>
        <dbReference type="Proteomes" id="UP001055125"/>
    </source>
</evidence>
<evidence type="ECO:0000313" key="1">
    <source>
        <dbReference type="EMBL" id="GJD96908.1"/>
    </source>
</evidence>
<dbReference type="Proteomes" id="UP001055125">
    <property type="component" value="Unassembled WGS sequence"/>
</dbReference>
<dbReference type="EMBL" id="BPQP01000072">
    <property type="protein sequence ID" value="GJD96908.1"/>
    <property type="molecule type" value="Genomic_DNA"/>
</dbReference>
<gene>
    <name evidence="1" type="ORF">OCOJLMKI_4135</name>
</gene>
<proteinExistence type="predicted"/>
<protein>
    <submittedName>
        <fullName evidence="1">Uncharacterized protein</fullName>
    </submittedName>
</protein>
<name>A0ABQ4S1B2_9HYPH</name>
<sequence>MMNQDVSNALGVSIIGADLAKQISARLDFEDRKAGQWTQQRGEGDIPAMICEQSLRHTSGRRTPESISAT</sequence>
<organism evidence="1 2">
    <name type="scientific">Methylobacterium iners</name>
    <dbReference type="NCBI Taxonomy" id="418707"/>
    <lineage>
        <taxon>Bacteria</taxon>
        <taxon>Pseudomonadati</taxon>
        <taxon>Pseudomonadota</taxon>
        <taxon>Alphaproteobacteria</taxon>
        <taxon>Hyphomicrobiales</taxon>
        <taxon>Methylobacteriaceae</taxon>
        <taxon>Methylobacterium</taxon>
    </lineage>
</organism>
<dbReference type="RefSeq" id="WP_238246001.1">
    <property type="nucleotide sequence ID" value="NZ_BPQP01000072.1"/>
</dbReference>
<comment type="caution">
    <text evidence="1">The sequence shown here is derived from an EMBL/GenBank/DDBJ whole genome shotgun (WGS) entry which is preliminary data.</text>
</comment>
<accession>A0ABQ4S1B2</accession>